<keyword evidence="9" id="KW-1185">Reference proteome</keyword>
<accession>A0ABU6C3G5</accession>
<reference evidence="8 9" key="1">
    <citation type="submission" date="2022-10" db="EMBL/GenBank/DDBJ databases">
        <authorList>
            <person name="Xie J."/>
            <person name="Shen N."/>
        </authorList>
    </citation>
    <scope>NUCLEOTIDE SEQUENCE [LARGE SCALE GENOMIC DNA]</scope>
    <source>
        <strain evidence="8 9">DSM 41681</strain>
    </source>
</reference>
<dbReference type="EMBL" id="JAOZYB010000010">
    <property type="protein sequence ID" value="MEB3959242.1"/>
    <property type="molecule type" value="Genomic_DNA"/>
</dbReference>
<dbReference type="InterPro" id="IPR058245">
    <property type="entry name" value="NreC/VraR/RcsB-like_REC"/>
</dbReference>
<dbReference type="InterPro" id="IPR039420">
    <property type="entry name" value="WalR-like"/>
</dbReference>
<dbReference type="Proteomes" id="UP001352223">
    <property type="component" value="Unassembled WGS sequence"/>
</dbReference>
<dbReference type="SUPFAM" id="SSF52172">
    <property type="entry name" value="CheY-like"/>
    <property type="match status" value="1"/>
</dbReference>
<dbReference type="SMART" id="SM00448">
    <property type="entry name" value="REC"/>
    <property type="match status" value="1"/>
</dbReference>
<evidence type="ECO:0000313" key="8">
    <source>
        <dbReference type="EMBL" id="MEB3959242.1"/>
    </source>
</evidence>
<dbReference type="InterPro" id="IPR011006">
    <property type="entry name" value="CheY-like_superfamily"/>
</dbReference>
<dbReference type="SUPFAM" id="SSF46894">
    <property type="entry name" value="C-terminal effector domain of the bipartite response regulators"/>
    <property type="match status" value="1"/>
</dbReference>
<evidence type="ECO:0000256" key="2">
    <source>
        <dbReference type="ARBA" id="ARBA00023015"/>
    </source>
</evidence>
<keyword evidence="2" id="KW-0805">Transcription regulation</keyword>
<gene>
    <name evidence="8" type="ORF">OKJ48_03080</name>
</gene>
<dbReference type="InterPro" id="IPR001789">
    <property type="entry name" value="Sig_transdc_resp-reg_receiver"/>
</dbReference>
<dbReference type="PANTHER" id="PTHR43214">
    <property type="entry name" value="TWO-COMPONENT RESPONSE REGULATOR"/>
    <property type="match status" value="1"/>
</dbReference>
<protein>
    <submittedName>
        <fullName evidence="8">Response regulator transcription factor</fullName>
    </submittedName>
</protein>
<evidence type="ECO:0000256" key="3">
    <source>
        <dbReference type="ARBA" id="ARBA00023125"/>
    </source>
</evidence>
<evidence type="ECO:0000256" key="4">
    <source>
        <dbReference type="ARBA" id="ARBA00023163"/>
    </source>
</evidence>
<keyword evidence="1 5" id="KW-0597">Phosphoprotein</keyword>
<evidence type="ECO:0000313" key="9">
    <source>
        <dbReference type="Proteomes" id="UP001352223"/>
    </source>
</evidence>
<feature type="domain" description="HTH luxR-type" evidence="6">
    <location>
        <begin position="149"/>
        <end position="220"/>
    </location>
</feature>
<proteinExistence type="predicted"/>
<feature type="modified residue" description="4-aspartylphosphate" evidence="5">
    <location>
        <position position="56"/>
    </location>
</feature>
<dbReference type="SMART" id="SM00421">
    <property type="entry name" value="HTH_LUXR"/>
    <property type="match status" value="1"/>
</dbReference>
<dbReference type="PRINTS" id="PR00038">
    <property type="entry name" value="HTHLUXR"/>
</dbReference>
<dbReference type="InterPro" id="IPR016032">
    <property type="entry name" value="Sig_transdc_resp-reg_C-effctor"/>
</dbReference>
<evidence type="ECO:0000259" key="7">
    <source>
        <dbReference type="PROSITE" id="PS50110"/>
    </source>
</evidence>
<keyword evidence="4" id="KW-0804">Transcription</keyword>
<name>A0ABU6C3G5_9ACTN</name>
<dbReference type="PROSITE" id="PS50110">
    <property type="entry name" value="RESPONSE_REGULATORY"/>
    <property type="match status" value="1"/>
</dbReference>
<sequence length="220" mass="23683">MGQPLRAVLGEDQPIVREGIMAILGRAGIDVVAAVDNAVDLVRVAEEHRPDVVITDIRMPPALEADGLLAVRRIRAVRPDTAVIVLSQFLEASYALDLVGDDPRGVGYLLKEKVASPQILIDAVERVMARDSALDPDVISALLGRKRPEDDPLAALTPKERQVLALMAEGHSNTGISEQLFVSVAAVERHVTGIFLKLGLSQTASGQHRRVAAVLRYLGQ</sequence>
<comment type="caution">
    <text evidence="8">The sequence shown here is derived from an EMBL/GenBank/DDBJ whole genome shotgun (WGS) entry which is preliminary data.</text>
</comment>
<feature type="domain" description="Response regulatory" evidence="7">
    <location>
        <begin position="6"/>
        <end position="128"/>
    </location>
</feature>
<dbReference type="InterPro" id="IPR000792">
    <property type="entry name" value="Tscrpt_reg_LuxR_C"/>
</dbReference>
<evidence type="ECO:0000256" key="5">
    <source>
        <dbReference type="PROSITE-ProRule" id="PRU00169"/>
    </source>
</evidence>
<dbReference type="PROSITE" id="PS50043">
    <property type="entry name" value="HTH_LUXR_2"/>
    <property type="match status" value="1"/>
</dbReference>
<keyword evidence="3" id="KW-0238">DNA-binding</keyword>
<dbReference type="Gene3D" id="3.40.50.2300">
    <property type="match status" value="1"/>
</dbReference>
<evidence type="ECO:0000259" key="6">
    <source>
        <dbReference type="PROSITE" id="PS50043"/>
    </source>
</evidence>
<dbReference type="Pfam" id="PF00072">
    <property type="entry name" value="Response_reg"/>
    <property type="match status" value="1"/>
</dbReference>
<dbReference type="CDD" id="cd06170">
    <property type="entry name" value="LuxR_C_like"/>
    <property type="match status" value="1"/>
</dbReference>
<evidence type="ECO:0000256" key="1">
    <source>
        <dbReference type="ARBA" id="ARBA00022553"/>
    </source>
</evidence>
<dbReference type="Pfam" id="PF00196">
    <property type="entry name" value="GerE"/>
    <property type="match status" value="1"/>
</dbReference>
<dbReference type="PANTHER" id="PTHR43214:SF24">
    <property type="entry name" value="TRANSCRIPTIONAL REGULATORY PROTEIN NARL-RELATED"/>
    <property type="match status" value="1"/>
</dbReference>
<organism evidence="8 9">
    <name type="scientific">Streptomyces kunmingensis</name>
    <dbReference type="NCBI Taxonomy" id="68225"/>
    <lineage>
        <taxon>Bacteria</taxon>
        <taxon>Bacillati</taxon>
        <taxon>Actinomycetota</taxon>
        <taxon>Actinomycetes</taxon>
        <taxon>Kitasatosporales</taxon>
        <taxon>Streptomycetaceae</taxon>
        <taxon>Streptomyces</taxon>
    </lineage>
</organism>
<dbReference type="CDD" id="cd17535">
    <property type="entry name" value="REC_NarL-like"/>
    <property type="match status" value="1"/>
</dbReference>